<dbReference type="SUPFAM" id="SSF52266">
    <property type="entry name" value="SGNH hydrolase"/>
    <property type="match status" value="1"/>
</dbReference>
<keyword evidence="3" id="KW-1185">Reference proteome</keyword>
<protein>
    <submittedName>
        <fullName evidence="2">GDSL Lipase/Acylhydrolase</fullName>
    </submittedName>
</protein>
<dbReference type="AlphaFoldDB" id="A0A9P5YCH4"/>
<proteinExistence type="predicted"/>
<organism evidence="2 3">
    <name type="scientific">Collybia nuda</name>
    <dbReference type="NCBI Taxonomy" id="64659"/>
    <lineage>
        <taxon>Eukaryota</taxon>
        <taxon>Fungi</taxon>
        <taxon>Dikarya</taxon>
        <taxon>Basidiomycota</taxon>
        <taxon>Agaricomycotina</taxon>
        <taxon>Agaricomycetes</taxon>
        <taxon>Agaricomycetidae</taxon>
        <taxon>Agaricales</taxon>
        <taxon>Tricholomatineae</taxon>
        <taxon>Clitocybaceae</taxon>
        <taxon>Collybia</taxon>
    </lineage>
</organism>
<dbReference type="Proteomes" id="UP000807353">
    <property type="component" value="Unassembled WGS sequence"/>
</dbReference>
<dbReference type="InterPro" id="IPR036514">
    <property type="entry name" value="SGNH_hydro_sf"/>
</dbReference>
<dbReference type="OrthoDB" id="671439at2759"/>
<dbReference type="Gene3D" id="3.40.50.1110">
    <property type="entry name" value="SGNH hydrolase"/>
    <property type="match status" value="1"/>
</dbReference>
<dbReference type="Pfam" id="PF13472">
    <property type="entry name" value="Lipase_GDSL_2"/>
    <property type="match status" value="1"/>
</dbReference>
<feature type="domain" description="SGNH hydrolase-type esterase" evidence="1">
    <location>
        <begin position="11"/>
        <end position="212"/>
    </location>
</feature>
<dbReference type="PANTHER" id="PTHR14209">
    <property type="entry name" value="ISOAMYL ACETATE-HYDROLYZING ESTERASE 1"/>
    <property type="match status" value="1"/>
</dbReference>
<comment type="caution">
    <text evidence="2">The sequence shown here is derived from an EMBL/GenBank/DDBJ whole genome shotgun (WGS) entry which is preliminary data.</text>
</comment>
<evidence type="ECO:0000313" key="3">
    <source>
        <dbReference type="Proteomes" id="UP000807353"/>
    </source>
</evidence>
<evidence type="ECO:0000259" key="1">
    <source>
        <dbReference type="Pfam" id="PF13472"/>
    </source>
</evidence>
<name>A0A9P5YCH4_9AGAR</name>
<dbReference type="InterPro" id="IPR045136">
    <property type="entry name" value="Iah1-like"/>
</dbReference>
<dbReference type="InterPro" id="IPR013830">
    <property type="entry name" value="SGNH_hydro"/>
</dbReference>
<dbReference type="PANTHER" id="PTHR14209:SF19">
    <property type="entry name" value="ISOAMYL ACETATE-HYDROLYZING ESTERASE 1 HOMOLOG"/>
    <property type="match status" value="1"/>
</dbReference>
<dbReference type="CDD" id="cd01838">
    <property type="entry name" value="Isoamyl_acetate_hydrolase_like"/>
    <property type="match status" value="1"/>
</dbReference>
<gene>
    <name evidence="2" type="ORF">BDZ94DRAFT_1251683</name>
</gene>
<accession>A0A9P5YCH4</accession>
<dbReference type="EMBL" id="MU150242">
    <property type="protein sequence ID" value="KAF9466333.1"/>
    <property type="molecule type" value="Genomic_DNA"/>
</dbReference>
<sequence length="248" mass="27782">MAATIQDVIMLFGDSTTQGGWEPGLDGFATRLSHVYARKLDILNRGLSGYNTDWAKPVFERCLAAKRDQLNAPKIRILTIWFGANDACIKPSPQHVPLDRFVTNLKEFIDMVQDEASPYYSPATRIVLISPPPVNTHQRLADLQSRDPPVALDRDFRTTRSYADAVKGVAHAKNVAFVDIWTPLWEGAGMRESDLTKYLNDGLHLNAAGYEVLYEALINVIGERYPEVHFDNLPSTFPPWVDIANLKG</sequence>
<evidence type="ECO:0000313" key="2">
    <source>
        <dbReference type="EMBL" id="KAF9466333.1"/>
    </source>
</evidence>
<reference evidence="2" key="1">
    <citation type="submission" date="2020-11" db="EMBL/GenBank/DDBJ databases">
        <authorList>
            <consortium name="DOE Joint Genome Institute"/>
            <person name="Ahrendt S."/>
            <person name="Riley R."/>
            <person name="Andreopoulos W."/>
            <person name="Labutti K."/>
            <person name="Pangilinan J."/>
            <person name="Ruiz-Duenas F.J."/>
            <person name="Barrasa J.M."/>
            <person name="Sanchez-Garcia M."/>
            <person name="Camarero S."/>
            <person name="Miyauchi S."/>
            <person name="Serrano A."/>
            <person name="Linde D."/>
            <person name="Babiker R."/>
            <person name="Drula E."/>
            <person name="Ayuso-Fernandez I."/>
            <person name="Pacheco R."/>
            <person name="Padilla G."/>
            <person name="Ferreira P."/>
            <person name="Barriuso J."/>
            <person name="Kellner H."/>
            <person name="Castanera R."/>
            <person name="Alfaro M."/>
            <person name="Ramirez L."/>
            <person name="Pisabarro A.G."/>
            <person name="Kuo A."/>
            <person name="Tritt A."/>
            <person name="Lipzen A."/>
            <person name="He G."/>
            <person name="Yan M."/>
            <person name="Ng V."/>
            <person name="Cullen D."/>
            <person name="Martin F."/>
            <person name="Rosso M.-N."/>
            <person name="Henrissat B."/>
            <person name="Hibbett D."/>
            <person name="Martinez A.T."/>
            <person name="Grigoriev I.V."/>
        </authorList>
    </citation>
    <scope>NUCLEOTIDE SEQUENCE</scope>
    <source>
        <strain evidence="2">CBS 247.69</strain>
    </source>
</reference>